<reference evidence="2 3" key="1">
    <citation type="submission" date="2017-05" db="EMBL/GenBank/DDBJ databases">
        <title>Full genome sequence of Pseudorhodoplanes sinuspersici.</title>
        <authorList>
            <person name="Dastgheib S.M.M."/>
            <person name="Shavandi M."/>
            <person name="Tirandaz H."/>
        </authorList>
    </citation>
    <scope>NUCLEOTIDE SEQUENCE [LARGE SCALE GENOMIC DNA]</scope>
    <source>
        <strain evidence="2 3">RIPI110</strain>
    </source>
</reference>
<dbReference type="InterPro" id="IPR015168">
    <property type="entry name" value="SsuA/THI5"/>
</dbReference>
<organism evidence="2 3">
    <name type="scientific">Pseudorhodoplanes sinuspersici</name>
    <dbReference type="NCBI Taxonomy" id="1235591"/>
    <lineage>
        <taxon>Bacteria</taxon>
        <taxon>Pseudomonadati</taxon>
        <taxon>Pseudomonadota</taxon>
        <taxon>Alphaproteobacteria</taxon>
        <taxon>Hyphomicrobiales</taxon>
        <taxon>Pseudorhodoplanes</taxon>
    </lineage>
</organism>
<dbReference type="SUPFAM" id="SSF53850">
    <property type="entry name" value="Periplasmic binding protein-like II"/>
    <property type="match status" value="1"/>
</dbReference>
<protein>
    <submittedName>
        <fullName evidence="2">ABC transporter substrate-binding protein</fullName>
    </submittedName>
</protein>
<sequence length="342" mass="36837">MSIVAEAFRRTGVIVAVATALGCGSAMAQTPVKFTLDWKFEGPAAPFLVAADKGYYKAEGLDVTIDTAGGSLEPLNRIASGTYDIGFGDINSLIKFRDANPNVPIKAIFMVYNKPAFSIVSRKSRGVTTPKELEGKKLGAPAPDGAYAQWKIFTQANGIDPSKVTIENVGFPVREPMLAAGQVDAITGFSFSSYINLKDRGVPADDIVVMLMADYGVNLYGNAIIVNPKFAAEKPEVVKKFLNAFLKGLKDTVKSPETAVDSVIKRNDVAKKDVELERLKMALKDNILTPEVKANGFGSVDADRLDKSIDQIAITYDFKNGKPKGETIFDASFLPAAADRKL</sequence>
<evidence type="ECO:0000259" key="1">
    <source>
        <dbReference type="Pfam" id="PF09084"/>
    </source>
</evidence>
<dbReference type="PANTHER" id="PTHR31528:SF15">
    <property type="entry name" value="RIBOFLAVIN-BINDING PROTEIN RIBY"/>
    <property type="match status" value="1"/>
</dbReference>
<proteinExistence type="predicted"/>
<evidence type="ECO:0000313" key="3">
    <source>
        <dbReference type="Proteomes" id="UP000194137"/>
    </source>
</evidence>
<name>A0A1W6ZM18_9HYPH</name>
<dbReference type="KEGG" id="psin:CAK95_04685"/>
<dbReference type="OrthoDB" id="9815602at2"/>
<keyword evidence="3" id="KW-1185">Reference proteome</keyword>
<dbReference type="AlphaFoldDB" id="A0A1W6ZM18"/>
<accession>A0A1W6ZM18</accession>
<dbReference type="InterPro" id="IPR027939">
    <property type="entry name" value="NMT1/THI5"/>
</dbReference>
<dbReference type="PANTHER" id="PTHR31528">
    <property type="entry name" value="4-AMINO-5-HYDROXYMETHYL-2-METHYLPYRIMIDINE PHOSPHATE SYNTHASE THI11-RELATED"/>
    <property type="match status" value="1"/>
</dbReference>
<dbReference type="Proteomes" id="UP000194137">
    <property type="component" value="Chromosome"/>
</dbReference>
<dbReference type="GO" id="GO:0009228">
    <property type="term" value="P:thiamine biosynthetic process"/>
    <property type="evidence" value="ECO:0007669"/>
    <property type="project" value="InterPro"/>
</dbReference>
<evidence type="ECO:0000313" key="2">
    <source>
        <dbReference type="EMBL" id="ARP98463.1"/>
    </source>
</evidence>
<feature type="domain" description="SsuA/THI5-like" evidence="1">
    <location>
        <begin position="45"/>
        <end position="259"/>
    </location>
</feature>
<dbReference type="EMBL" id="CP021112">
    <property type="protein sequence ID" value="ARP98463.1"/>
    <property type="molecule type" value="Genomic_DNA"/>
</dbReference>
<gene>
    <name evidence="2" type="ORF">CAK95_04685</name>
</gene>
<dbReference type="STRING" id="1235591.CAK95_04685"/>
<dbReference type="RefSeq" id="WP_086086883.1">
    <property type="nucleotide sequence ID" value="NZ_CP021112.1"/>
</dbReference>
<dbReference type="Pfam" id="PF09084">
    <property type="entry name" value="NMT1"/>
    <property type="match status" value="1"/>
</dbReference>
<dbReference type="Gene3D" id="3.40.190.10">
    <property type="entry name" value="Periplasmic binding protein-like II"/>
    <property type="match status" value="2"/>
</dbReference>